<comment type="caution">
    <text evidence="1">The sequence shown here is derived from an EMBL/GenBank/DDBJ whole genome shotgun (WGS) entry which is preliminary data.</text>
</comment>
<protein>
    <submittedName>
        <fullName evidence="1">Uncharacterized protein</fullName>
    </submittedName>
</protein>
<name>A0A0F5L9G0_9HYPH</name>
<dbReference type="Proteomes" id="UP000033514">
    <property type="component" value="Unassembled WGS sequence"/>
</dbReference>
<accession>A0A0F5L9G0</accession>
<organism evidence="1 2">
    <name type="scientific">Devosia soli</name>
    <dbReference type="NCBI Taxonomy" id="361041"/>
    <lineage>
        <taxon>Bacteria</taxon>
        <taxon>Pseudomonadati</taxon>
        <taxon>Pseudomonadota</taxon>
        <taxon>Alphaproteobacteria</taxon>
        <taxon>Hyphomicrobiales</taxon>
        <taxon>Devosiaceae</taxon>
        <taxon>Devosia</taxon>
    </lineage>
</organism>
<evidence type="ECO:0000313" key="2">
    <source>
        <dbReference type="Proteomes" id="UP000033514"/>
    </source>
</evidence>
<proteinExistence type="predicted"/>
<dbReference type="AlphaFoldDB" id="A0A0F5L9G0"/>
<dbReference type="PATRIC" id="fig|361041.3.peg.1530"/>
<dbReference type="EMBL" id="LAJG01000021">
    <property type="protein sequence ID" value="KKB78988.1"/>
    <property type="molecule type" value="Genomic_DNA"/>
</dbReference>
<reference evidence="1 2" key="1">
    <citation type="submission" date="2015-03" db="EMBL/GenBank/DDBJ databases">
        <authorList>
            <person name="Hassan Y.I."/>
            <person name="Lepp D."/>
            <person name="Zhou T."/>
        </authorList>
    </citation>
    <scope>NUCLEOTIDE SEQUENCE [LARGE SCALE GENOMIC DNA]</scope>
    <source>
        <strain evidence="1 2">GH2-10</strain>
    </source>
</reference>
<sequence>MAEPAPAGWPLRKLLNQLERYYSAYMLIGQYYGWRNHGAAVPNLSRLQAISGQSPRHTASFCRMLQTRNLISIETLQADRRQKVLRPAERLIREVGRSCAAFVQAHDLVAGSALALPFEQDAGILGEMIFLSSARVQGAGTVIAEFPTVLRLAGYDSGYPLLAALMLSHYRRAAGKEGISLTHGALAERFQVSESHVGNVLGHMRQVRALLACGPQEFRVTEEVVDEFEHWCAAEMAHYADLAQRAMAYPESCPPRT</sequence>
<keyword evidence="2" id="KW-1185">Reference proteome</keyword>
<gene>
    <name evidence="1" type="ORF">VW35_10825</name>
</gene>
<evidence type="ECO:0000313" key="1">
    <source>
        <dbReference type="EMBL" id="KKB78988.1"/>
    </source>
</evidence>